<keyword evidence="2" id="KW-1185">Reference proteome</keyword>
<name>A0ABQ5NBJ1_9CLOT</name>
<reference evidence="1 2" key="1">
    <citation type="journal article" date="2024" name="Int. J. Syst. Evol. Microbiol.">
        <title>Clostridium omnivorum sp. nov., isolated from anoxic soil under the treatment of reductive soil disinfestation.</title>
        <authorList>
            <person name="Ueki A."/>
            <person name="Tonouchi A."/>
            <person name="Kaku N."/>
            <person name="Honma S."/>
            <person name="Ueki K."/>
        </authorList>
    </citation>
    <scope>NUCLEOTIDE SEQUENCE [LARGE SCALE GENOMIC DNA]</scope>
    <source>
        <strain evidence="1 2">E14</strain>
    </source>
</reference>
<evidence type="ECO:0000313" key="1">
    <source>
        <dbReference type="EMBL" id="GLC32570.1"/>
    </source>
</evidence>
<dbReference type="RefSeq" id="WP_264851877.1">
    <property type="nucleotide sequence ID" value="NZ_BRXR01000001.1"/>
</dbReference>
<accession>A0ABQ5NBJ1</accession>
<evidence type="ECO:0000313" key="2">
    <source>
        <dbReference type="Proteomes" id="UP001208567"/>
    </source>
</evidence>
<proteinExistence type="predicted"/>
<dbReference type="Proteomes" id="UP001208567">
    <property type="component" value="Unassembled WGS sequence"/>
</dbReference>
<gene>
    <name evidence="1" type="ORF">bsdE14_39800</name>
</gene>
<dbReference type="EMBL" id="BRXR01000001">
    <property type="protein sequence ID" value="GLC32570.1"/>
    <property type="molecule type" value="Genomic_DNA"/>
</dbReference>
<protein>
    <submittedName>
        <fullName evidence="1">Uncharacterized protein</fullName>
    </submittedName>
</protein>
<organism evidence="1 2">
    <name type="scientific">Clostridium omnivorum</name>
    <dbReference type="NCBI Taxonomy" id="1604902"/>
    <lineage>
        <taxon>Bacteria</taxon>
        <taxon>Bacillati</taxon>
        <taxon>Bacillota</taxon>
        <taxon>Clostridia</taxon>
        <taxon>Eubacteriales</taxon>
        <taxon>Clostridiaceae</taxon>
        <taxon>Clostridium</taxon>
    </lineage>
</organism>
<comment type="caution">
    <text evidence="1">The sequence shown here is derived from an EMBL/GenBank/DDBJ whole genome shotgun (WGS) entry which is preliminary data.</text>
</comment>
<sequence length="115" mass="13488">MAKTGSKYKLQEIIPLQTIIDSINSSTNNILLEIGRAVAPREYAVRFYNDKEQPIFYMNEERLRYAVEKAIFLSSFNHWEQVIDILYKNNALELDEEQCIHLNERLYGTTSKVID</sequence>